<dbReference type="Pfam" id="PF08525">
    <property type="entry name" value="OapA_N"/>
    <property type="match status" value="1"/>
</dbReference>
<dbReference type="Proteomes" id="UP000011834">
    <property type="component" value="Chromosome"/>
</dbReference>
<dbReference type="InterPro" id="IPR013731">
    <property type="entry name" value="OapA_N"/>
</dbReference>
<keyword evidence="8" id="KW-0482">Metalloprotease</keyword>
<evidence type="ECO:0000313" key="12">
    <source>
        <dbReference type="Proteomes" id="UP000011834"/>
    </source>
</evidence>
<organism evidence="11 12">
    <name type="scientific">Morganella morganii subsp. morganii KT</name>
    <dbReference type="NCBI Taxonomy" id="1124991"/>
    <lineage>
        <taxon>Bacteria</taxon>
        <taxon>Pseudomonadati</taxon>
        <taxon>Pseudomonadota</taxon>
        <taxon>Gammaproteobacteria</taxon>
        <taxon>Enterobacterales</taxon>
        <taxon>Morganellaceae</taxon>
        <taxon>Morganella</taxon>
    </lineage>
</organism>
<dbReference type="SMART" id="SM00257">
    <property type="entry name" value="LysM"/>
    <property type="match status" value="1"/>
</dbReference>
<keyword evidence="7" id="KW-0862">Zinc</keyword>
<dbReference type="HOGENOM" id="CLU_026846_0_2_6"/>
<keyword evidence="5" id="KW-0479">Metal-binding</keyword>
<dbReference type="GO" id="GO:0046872">
    <property type="term" value="F:metal ion binding"/>
    <property type="evidence" value="ECO:0007669"/>
    <property type="project" value="UniProtKB-KW"/>
</dbReference>
<dbReference type="FunFam" id="2.70.70.10:FF:000002">
    <property type="entry name" value="Murein DD-endopeptidase MepM"/>
    <property type="match status" value="1"/>
</dbReference>
<dbReference type="eggNOG" id="COG0739">
    <property type="taxonomic scope" value="Bacteria"/>
</dbReference>
<dbReference type="InterPro" id="IPR050570">
    <property type="entry name" value="Cell_wall_metabolism_enzyme"/>
</dbReference>
<comment type="cofactor">
    <cofactor evidence="1">
        <name>Zn(2+)</name>
        <dbReference type="ChEBI" id="CHEBI:29105"/>
    </cofactor>
</comment>
<dbReference type="CDD" id="cd12797">
    <property type="entry name" value="M23_peptidase"/>
    <property type="match status" value="1"/>
</dbReference>
<comment type="similarity">
    <text evidence="3">Belongs to the peptidase M23B family.</text>
</comment>
<evidence type="ECO:0000256" key="4">
    <source>
        <dbReference type="ARBA" id="ARBA00022670"/>
    </source>
</evidence>
<evidence type="ECO:0000256" key="5">
    <source>
        <dbReference type="ARBA" id="ARBA00022723"/>
    </source>
</evidence>
<dbReference type="SUPFAM" id="SSF51261">
    <property type="entry name" value="Duplicated hybrid motif"/>
    <property type="match status" value="1"/>
</dbReference>
<feature type="compositionally biased region" description="Low complexity" evidence="9">
    <location>
        <begin position="63"/>
        <end position="75"/>
    </location>
</feature>
<dbReference type="GO" id="GO:0006508">
    <property type="term" value="P:proteolysis"/>
    <property type="evidence" value="ECO:0007669"/>
    <property type="project" value="UniProtKB-KW"/>
</dbReference>
<gene>
    <name evidence="11" type="ORF">MU9_2023</name>
</gene>
<dbReference type="GO" id="GO:0005886">
    <property type="term" value="C:plasma membrane"/>
    <property type="evidence" value="ECO:0007669"/>
    <property type="project" value="UniProtKB-SubCell"/>
</dbReference>
<evidence type="ECO:0000259" key="10">
    <source>
        <dbReference type="PROSITE" id="PS51782"/>
    </source>
</evidence>
<reference evidence="11 12" key="1">
    <citation type="journal article" date="2012" name="BMC Genomics">
        <title>Whole-genome sequencing and identification of Morganella morganii KT pathogenicity-related genes.</title>
        <authorList>
            <person name="Chen Y.T."/>
            <person name="Peng H.L."/>
            <person name="Shia W.C."/>
            <person name="Hsu F.R."/>
            <person name="Ken C.F."/>
            <person name="Tsao Y.M."/>
            <person name="Chen C.H."/>
            <person name="Liu C.E."/>
            <person name="Hsieh M.F."/>
            <person name="Chen H.C."/>
            <person name="Tang C.Y."/>
            <person name="Ku T.H."/>
        </authorList>
    </citation>
    <scope>NUCLEOTIDE SEQUENCE [LARGE SCALE GENOMIC DNA]</scope>
    <source>
        <strain evidence="11 12">KT</strain>
    </source>
</reference>
<dbReference type="Pfam" id="PF01551">
    <property type="entry name" value="Peptidase_M23"/>
    <property type="match status" value="1"/>
</dbReference>
<evidence type="ECO:0000256" key="2">
    <source>
        <dbReference type="ARBA" id="ARBA00004162"/>
    </source>
</evidence>
<proteinExistence type="inferred from homology"/>
<dbReference type="InterPro" id="IPR045834">
    <property type="entry name" value="Csd3_N2"/>
</dbReference>
<dbReference type="Pfam" id="PF19425">
    <property type="entry name" value="Csd3_N2"/>
    <property type="match status" value="1"/>
</dbReference>
<evidence type="ECO:0000313" key="11">
    <source>
        <dbReference type="EMBL" id="AGG31069.1"/>
    </source>
</evidence>
<dbReference type="CDD" id="cd00118">
    <property type="entry name" value="LysM"/>
    <property type="match status" value="1"/>
</dbReference>
<dbReference type="KEGG" id="mmk:MU9_2023"/>
<feature type="region of interest" description="Disordered" evidence="9">
    <location>
        <begin position="58"/>
        <end position="111"/>
    </location>
</feature>
<dbReference type="Gene3D" id="2.70.70.10">
    <property type="entry name" value="Glucose Permease (Domain IIA)"/>
    <property type="match status" value="1"/>
</dbReference>
<dbReference type="GO" id="GO:0004222">
    <property type="term" value="F:metalloendopeptidase activity"/>
    <property type="evidence" value="ECO:0007669"/>
    <property type="project" value="TreeGrafter"/>
</dbReference>
<keyword evidence="12" id="KW-1185">Reference proteome</keyword>
<evidence type="ECO:0000256" key="3">
    <source>
        <dbReference type="ARBA" id="ARBA00006646"/>
    </source>
</evidence>
<evidence type="ECO:0000256" key="8">
    <source>
        <dbReference type="ARBA" id="ARBA00023049"/>
    </source>
</evidence>
<sequence>MQLQQLAKSAVLVYNQLPKAHRMMLGMLTAATLGVAVWHPFAVYHERNADNEQYIETDFAPPADTSGTQAGTGTDTDTDTDDIITDSSDQLPDEGLAKESDDIDEASPTDTVIPTSLEYTVASGDSLSAILTQYGIDSSDVALLSNQYKGLRNLQIGQTLAWELNDDGQLKSLSWAVNRRETRTYVRSGNGFKETKEMREGEWQTKRLTGKVSGSLNASASKAGLTRSEVRDISKALQWQVDVRKVKNGDRFTVLTSREMLDGKQEQSQMLAVRLHTNGRDYYAFRAEDGRFYDAKGDGLERGFLRFPTARQFRVSSHFNPRRVNPVTGRVAPHKGVDFAMPVGTPVLAVGDGEVVVAKFSGAAGNFVAIRHGRQFTTRYMHMRKLLVKPGQKVKRGDKVGLSGNTGRSTGPHLHFEVWNGQQAVNPLTAKLPRSGGLTGKDRTGYLALVKQYRPQLTLD</sequence>
<keyword evidence="6" id="KW-0378">Hydrolase</keyword>
<dbReference type="Gene3D" id="3.10.450.350">
    <property type="match status" value="2"/>
</dbReference>
<dbReference type="PROSITE" id="PS51782">
    <property type="entry name" value="LYSM"/>
    <property type="match status" value="1"/>
</dbReference>
<dbReference type="InterPro" id="IPR016047">
    <property type="entry name" value="M23ase_b-sheet_dom"/>
</dbReference>
<dbReference type="InterPro" id="IPR011055">
    <property type="entry name" value="Dup_hybrid_motif"/>
</dbReference>
<feature type="domain" description="LysM" evidence="10">
    <location>
        <begin position="117"/>
        <end position="162"/>
    </location>
</feature>
<accession>M1S9H4</accession>
<name>M1S9H4_MORMO</name>
<dbReference type="PANTHER" id="PTHR21666">
    <property type="entry name" value="PEPTIDASE-RELATED"/>
    <property type="match status" value="1"/>
</dbReference>
<dbReference type="PANTHER" id="PTHR21666:SF292">
    <property type="entry name" value="MUREIN DD-ENDOPEPTIDASE MEPM"/>
    <property type="match status" value="1"/>
</dbReference>
<evidence type="ECO:0000256" key="9">
    <source>
        <dbReference type="SAM" id="MobiDB-lite"/>
    </source>
</evidence>
<evidence type="ECO:0000256" key="1">
    <source>
        <dbReference type="ARBA" id="ARBA00001947"/>
    </source>
</evidence>
<evidence type="ECO:0000256" key="7">
    <source>
        <dbReference type="ARBA" id="ARBA00022833"/>
    </source>
</evidence>
<evidence type="ECO:0000256" key="6">
    <source>
        <dbReference type="ARBA" id="ARBA00022801"/>
    </source>
</evidence>
<dbReference type="InterPro" id="IPR018392">
    <property type="entry name" value="LysM"/>
</dbReference>
<dbReference type="EMBL" id="CP004345">
    <property type="protein sequence ID" value="AGG31069.1"/>
    <property type="molecule type" value="Genomic_DNA"/>
</dbReference>
<protein>
    <submittedName>
        <fullName evidence="11">Cell wall endopeptidase, family M23/M37</fullName>
    </submittedName>
</protein>
<dbReference type="AlphaFoldDB" id="M1S9H4"/>
<dbReference type="Pfam" id="PF01476">
    <property type="entry name" value="LysM"/>
    <property type="match status" value="1"/>
</dbReference>
<comment type="subcellular location">
    <subcellularLocation>
        <location evidence="2">Cell membrane</location>
        <topology evidence="2">Single-pass membrane protein</topology>
    </subcellularLocation>
</comment>
<dbReference type="NCBIfam" id="NF008652">
    <property type="entry name" value="PRK11649.1"/>
    <property type="match status" value="1"/>
</dbReference>
<keyword evidence="4" id="KW-0645">Protease</keyword>